<sequence>MCCLLASETLARAGAWGRLVVLEARVRSRGRGLTGPGRSLVSTALTSTLHRRRTPQKNRRIPTILAGRVDAGLVHVSTVDTGPRGSESGVLGGRARRRRGVGPPPQLPPTLRRLPHPAPATWVPSHVTNVMTSNIELYLAPARRPAGHGSMPTPPAPSRLRPAPTPSRPESAYSTRVGIYWPRVVRTARGPHLPEVPPTLFQ</sequence>
<gene>
    <name evidence="2" type="ORF">BKH27_03920</name>
</gene>
<dbReference type="AlphaFoldDB" id="A0A1Q8W0C7"/>
<dbReference type="Proteomes" id="UP000185772">
    <property type="component" value="Unassembled WGS sequence"/>
</dbReference>
<organism evidence="2 3">
    <name type="scientific">Actinomyces oris</name>
    <dbReference type="NCBI Taxonomy" id="544580"/>
    <lineage>
        <taxon>Bacteria</taxon>
        <taxon>Bacillati</taxon>
        <taxon>Actinomycetota</taxon>
        <taxon>Actinomycetes</taxon>
        <taxon>Actinomycetales</taxon>
        <taxon>Actinomycetaceae</taxon>
        <taxon>Actinomyces</taxon>
    </lineage>
</organism>
<proteinExistence type="predicted"/>
<feature type="region of interest" description="Disordered" evidence="1">
    <location>
        <begin position="143"/>
        <end position="172"/>
    </location>
</feature>
<accession>A0A1Q8W0C7</accession>
<evidence type="ECO:0000256" key="1">
    <source>
        <dbReference type="SAM" id="MobiDB-lite"/>
    </source>
</evidence>
<protein>
    <submittedName>
        <fullName evidence="2">Uncharacterized protein</fullName>
    </submittedName>
</protein>
<feature type="compositionally biased region" description="Pro residues" evidence="1">
    <location>
        <begin position="152"/>
        <end position="167"/>
    </location>
</feature>
<reference evidence="2 3" key="1">
    <citation type="submission" date="2016-12" db="EMBL/GenBank/DDBJ databases">
        <title>Genomic comparison of strains in the 'Actinomyces naeslundii' group.</title>
        <authorList>
            <person name="Mughal S.R."/>
            <person name="Do T."/>
            <person name="Gilbert S.C."/>
            <person name="Witherden E.A."/>
            <person name="Didelot X."/>
            <person name="Beighton D."/>
        </authorList>
    </citation>
    <scope>NUCLEOTIDE SEQUENCE [LARGE SCALE GENOMIC DNA]</scope>
    <source>
        <strain evidence="2 3">MMRCO6-1</strain>
    </source>
</reference>
<evidence type="ECO:0000313" key="3">
    <source>
        <dbReference type="Proteomes" id="UP000185772"/>
    </source>
</evidence>
<evidence type="ECO:0000313" key="2">
    <source>
        <dbReference type="EMBL" id="OLO54355.1"/>
    </source>
</evidence>
<name>A0A1Q8W0C7_9ACTO</name>
<feature type="region of interest" description="Disordered" evidence="1">
    <location>
        <begin position="78"/>
        <end position="117"/>
    </location>
</feature>
<dbReference type="EMBL" id="MSKM01000013">
    <property type="protein sequence ID" value="OLO54355.1"/>
    <property type="molecule type" value="Genomic_DNA"/>
</dbReference>
<comment type="caution">
    <text evidence="2">The sequence shown here is derived from an EMBL/GenBank/DDBJ whole genome shotgun (WGS) entry which is preliminary data.</text>
</comment>